<reference evidence="3" key="2">
    <citation type="submission" date="2014-02" db="EMBL/GenBank/DDBJ databases">
        <title>Draft Genome Sequence of extremely halophilic bacteria Halorhodospira halochloris.</title>
        <authorList>
            <person name="Singh K.S."/>
        </authorList>
    </citation>
    <scope>NUCLEOTIDE SEQUENCE [LARGE SCALE GENOMIC DNA]</scope>
    <source>
        <strain evidence="3">A</strain>
    </source>
</reference>
<proteinExistence type="predicted"/>
<dbReference type="SUPFAM" id="SSF52540">
    <property type="entry name" value="P-loop containing nucleoside triphosphate hydrolases"/>
    <property type="match status" value="1"/>
</dbReference>
<evidence type="ECO:0000313" key="2">
    <source>
        <dbReference type="EMBL" id="AHK79334.1"/>
    </source>
</evidence>
<dbReference type="OrthoDB" id="9788394at2"/>
<dbReference type="InterPro" id="IPR052539">
    <property type="entry name" value="MGD_biosynthesis_adapter"/>
</dbReference>
<dbReference type="Gene3D" id="3.40.50.300">
    <property type="entry name" value="P-loop containing nucleotide triphosphate hydrolases"/>
    <property type="match status" value="1"/>
</dbReference>
<protein>
    <submittedName>
        <fullName evidence="2">Molybdopterin-guanine dinucleotide biosynthesis protein B</fullName>
    </submittedName>
</protein>
<dbReference type="Proteomes" id="UP000019442">
    <property type="component" value="Chromosome"/>
</dbReference>
<accession>W8KHR6</accession>
<dbReference type="NCBIfam" id="TIGR00176">
    <property type="entry name" value="mobB"/>
    <property type="match status" value="1"/>
</dbReference>
<dbReference type="PANTHER" id="PTHR40072">
    <property type="entry name" value="MOLYBDOPTERIN-GUANINE DINUCLEOTIDE BIOSYNTHESIS ADAPTER PROTEIN-RELATED"/>
    <property type="match status" value="1"/>
</dbReference>
<keyword evidence="3" id="KW-1185">Reference proteome</keyword>
<dbReference type="EMBL" id="CP007268">
    <property type="protein sequence ID" value="AHK79334.1"/>
    <property type="molecule type" value="Genomic_DNA"/>
</dbReference>
<evidence type="ECO:0000259" key="1">
    <source>
        <dbReference type="Pfam" id="PF03205"/>
    </source>
</evidence>
<dbReference type="CDD" id="cd03116">
    <property type="entry name" value="MobB"/>
    <property type="match status" value="1"/>
</dbReference>
<sequence>MTTSTLPLLGFAAWSGTGKTTLLVQLIPLLRARGLRIAMIKHAHHAFDVDKPGKDSFELRKAGAAQMLIASRHRFALMVDAEEPQEPDLRTLVEHLDPARSDLILVEGFKSECFPKIELYRPSLSQPPLHPDDPDIIAVATDAPGSLNTPLPILDLNNPEAIAEFILDWARSGTHPAQQYRASTQR</sequence>
<evidence type="ECO:0000313" key="3">
    <source>
        <dbReference type="Proteomes" id="UP000019442"/>
    </source>
</evidence>
<dbReference type="KEGG" id="hhc:M911_09455"/>
<reference evidence="2 3" key="1">
    <citation type="journal article" date="2014" name="J Genomics">
        <title>Draft Genome Sequence of the Extremely Halophilic Phototrophic Purple Sulfur Bacterium Halorhodospira halochloris.</title>
        <authorList>
            <person name="Singh K.S."/>
            <person name="Kirksey J."/>
            <person name="Hoff W.D."/>
            <person name="Deole R."/>
        </authorList>
    </citation>
    <scope>NUCLEOTIDE SEQUENCE [LARGE SCALE GENOMIC DNA]</scope>
    <source>
        <strain evidence="2 3">A</strain>
    </source>
</reference>
<dbReference type="GO" id="GO:0006777">
    <property type="term" value="P:Mo-molybdopterin cofactor biosynthetic process"/>
    <property type="evidence" value="ECO:0007669"/>
    <property type="project" value="InterPro"/>
</dbReference>
<dbReference type="HOGENOM" id="CLU_068199_2_1_6"/>
<dbReference type="RefSeq" id="WP_025281789.1">
    <property type="nucleotide sequence ID" value="NZ_CP007268.1"/>
</dbReference>
<dbReference type="InterPro" id="IPR027417">
    <property type="entry name" value="P-loop_NTPase"/>
</dbReference>
<feature type="domain" description="Molybdopterin-guanine dinucleotide biosynthesis protein B (MobB)" evidence="1">
    <location>
        <begin position="9"/>
        <end position="142"/>
    </location>
</feature>
<dbReference type="PANTHER" id="PTHR40072:SF1">
    <property type="entry name" value="MOLYBDOPTERIN-GUANINE DINUCLEOTIDE BIOSYNTHESIS ADAPTER PROTEIN"/>
    <property type="match status" value="1"/>
</dbReference>
<dbReference type="Pfam" id="PF03205">
    <property type="entry name" value="MobB"/>
    <property type="match status" value="1"/>
</dbReference>
<name>W8KHR6_9GAMM</name>
<gene>
    <name evidence="2" type="ORF">M911_09455</name>
</gene>
<dbReference type="AlphaFoldDB" id="W8KHR6"/>
<organism evidence="2 3">
    <name type="scientific">Ectothiorhodospira haloalkaliphila</name>
    <dbReference type="NCBI Taxonomy" id="421628"/>
    <lineage>
        <taxon>Bacteria</taxon>
        <taxon>Pseudomonadati</taxon>
        <taxon>Pseudomonadota</taxon>
        <taxon>Gammaproteobacteria</taxon>
        <taxon>Chromatiales</taxon>
        <taxon>Ectothiorhodospiraceae</taxon>
        <taxon>Ectothiorhodospira</taxon>
    </lineage>
</organism>
<dbReference type="NCBIfam" id="NF008021">
    <property type="entry name" value="PRK10751.1"/>
    <property type="match status" value="1"/>
</dbReference>
<dbReference type="InterPro" id="IPR004435">
    <property type="entry name" value="MobB_dom"/>
</dbReference>
<dbReference type="FunFam" id="3.40.50.300:FF:000920">
    <property type="entry name" value="Molybdopterin-guanine dinucleotide biosynthesis protein B"/>
    <property type="match status" value="1"/>
</dbReference>
<dbReference type="PATRIC" id="fig|1354791.3.peg.2340"/>
<dbReference type="GO" id="GO:0005525">
    <property type="term" value="F:GTP binding"/>
    <property type="evidence" value="ECO:0007669"/>
    <property type="project" value="InterPro"/>
</dbReference>